<dbReference type="Pfam" id="PF00501">
    <property type="entry name" value="AMP-binding"/>
    <property type="match status" value="1"/>
</dbReference>
<dbReference type="OrthoDB" id="329835at2759"/>
<dbReference type="PANTHER" id="PTHR45527:SF1">
    <property type="entry name" value="FATTY ACID SYNTHASE"/>
    <property type="match status" value="1"/>
</dbReference>
<dbReference type="VEuPathDB" id="FungiDB:sscle_02g019260"/>
<name>A0A1D9PWY3_SCLS1</name>
<dbReference type="PANTHER" id="PTHR45527">
    <property type="entry name" value="NONRIBOSOMAL PEPTIDE SYNTHETASE"/>
    <property type="match status" value="1"/>
</dbReference>
<evidence type="ECO:0000313" key="5">
    <source>
        <dbReference type="Proteomes" id="UP000177798"/>
    </source>
</evidence>
<evidence type="ECO:0000259" key="3">
    <source>
        <dbReference type="Pfam" id="PF00501"/>
    </source>
</evidence>
<dbReference type="SUPFAM" id="SSF56801">
    <property type="entry name" value="Acetyl-CoA synthetase-like"/>
    <property type="match status" value="1"/>
</dbReference>
<evidence type="ECO:0000256" key="2">
    <source>
        <dbReference type="ARBA" id="ARBA00022553"/>
    </source>
</evidence>
<dbReference type="Proteomes" id="UP000177798">
    <property type="component" value="Chromosome 2"/>
</dbReference>
<dbReference type="InterPro" id="IPR042099">
    <property type="entry name" value="ANL_N_sf"/>
</dbReference>
<protein>
    <recommendedName>
        <fullName evidence="3">AMP-dependent synthetase/ligase domain-containing protein</fullName>
    </recommendedName>
</protein>
<proteinExistence type="predicted"/>
<gene>
    <name evidence="4" type="ORF">sscle_02g019260</name>
</gene>
<sequence length="79" mass="8464">MYGPTEISLVATSMELLYRDENIISAGAGYTLPNYTVYIVDEQMRLVPPGVLGEIYVGGAGVAIGYLNNATFNSGTIRT</sequence>
<dbReference type="Gene3D" id="3.40.50.12780">
    <property type="entry name" value="N-terminal domain of ligase-like"/>
    <property type="match status" value="1"/>
</dbReference>
<accession>A0A1D9PWY3</accession>
<evidence type="ECO:0000313" key="4">
    <source>
        <dbReference type="EMBL" id="APA07156.1"/>
    </source>
</evidence>
<keyword evidence="2" id="KW-0597">Phosphoprotein</keyword>
<organism evidence="4 5">
    <name type="scientific">Sclerotinia sclerotiorum (strain ATCC 18683 / 1980 / Ss-1)</name>
    <name type="common">White mold</name>
    <name type="synonym">Whetzelinia sclerotiorum</name>
    <dbReference type="NCBI Taxonomy" id="665079"/>
    <lineage>
        <taxon>Eukaryota</taxon>
        <taxon>Fungi</taxon>
        <taxon>Dikarya</taxon>
        <taxon>Ascomycota</taxon>
        <taxon>Pezizomycotina</taxon>
        <taxon>Leotiomycetes</taxon>
        <taxon>Helotiales</taxon>
        <taxon>Sclerotiniaceae</taxon>
        <taxon>Sclerotinia</taxon>
    </lineage>
</organism>
<keyword evidence="1" id="KW-0596">Phosphopantetheine</keyword>
<dbReference type="AlphaFoldDB" id="A0A1D9PWY3"/>
<dbReference type="InterPro" id="IPR000873">
    <property type="entry name" value="AMP-dep_synth/lig_dom"/>
</dbReference>
<dbReference type="EMBL" id="CP017815">
    <property type="protein sequence ID" value="APA07156.1"/>
    <property type="molecule type" value="Genomic_DNA"/>
</dbReference>
<feature type="domain" description="AMP-dependent synthetase/ligase" evidence="3">
    <location>
        <begin position="1"/>
        <end position="67"/>
    </location>
</feature>
<evidence type="ECO:0000256" key="1">
    <source>
        <dbReference type="ARBA" id="ARBA00022450"/>
    </source>
</evidence>
<reference evidence="5" key="1">
    <citation type="journal article" date="2017" name="Genome Biol. Evol.">
        <title>The complete genome sequence of the phytopathogenic fungus Sclerotinia sclerotiorum reveals insights into the genome architecture of broad host range pathogens.</title>
        <authorList>
            <person name="Derbyshire M."/>
            <person name="Denton-Giles M."/>
            <person name="Hegedus D."/>
            <person name="Seifbarghy S."/>
            <person name="Rollins J."/>
            <person name="van Kan J."/>
            <person name="Seidl M.F."/>
            <person name="Faino L."/>
            <person name="Mbengue M."/>
            <person name="Navaud O."/>
            <person name="Raffaele S."/>
            <person name="Hammond-Kosack K."/>
            <person name="Heard S."/>
            <person name="Oliver R."/>
        </authorList>
    </citation>
    <scope>NUCLEOTIDE SEQUENCE [LARGE SCALE GENOMIC DNA]</scope>
    <source>
        <strain evidence="5">ATCC 18683 / 1980 / Ss-1</strain>
    </source>
</reference>